<dbReference type="InterPro" id="IPR011250">
    <property type="entry name" value="OMP/PagP_B-barrel"/>
</dbReference>
<evidence type="ECO:0000313" key="5">
    <source>
        <dbReference type="Proteomes" id="UP001568894"/>
    </source>
</evidence>
<keyword evidence="5" id="KW-1185">Reference proteome</keyword>
<dbReference type="Pfam" id="PF13505">
    <property type="entry name" value="OMP_b-brl"/>
    <property type="match status" value="1"/>
</dbReference>
<organism evidence="4 5">
    <name type="scientific">Flavobacterium frigidarium</name>
    <dbReference type="NCBI Taxonomy" id="99286"/>
    <lineage>
        <taxon>Bacteria</taxon>
        <taxon>Pseudomonadati</taxon>
        <taxon>Bacteroidota</taxon>
        <taxon>Flavobacteriia</taxon>
        <taxon>Flavobacteriales</taxon>
        <taxon>Flavobacteriaceae</taxon>
        <taxon>Flavobacterium</taxon>
    </lineage>
</organism>
<dbReference type="InterPro" id="IPR027385">
    <property type="entry name" value="Beta-barrel_OMP"/>
</dbReference>
<dbReference type="Proteomes" id="UP001568894">
    <property type="component" value="Unassembled WGS sequence"/>
</dbReference>
<reference evidence="4 5" key="1">
    <citation type="submission" date="2023-05" db="EMBL/GenBank/DDBJ databases">
        <title>Adaptations of aquatic viruses from atmosphere-close ecosystems of the Central Arctic Ocean.</title>
        <authorList>
            <person name="Rahlff J."/>
            <person name="Holmfeldt K."/>
        </authorList>
    </citation>
    <scope>NUCLEOTIDE SEQUENCE [LARGE SCALE GENOMIC DNA]</scope>
    <source>
        <strain evidence="4 5">Arc14</strain>
    </source>
</reference>
<evidence type="ECO:0000313" key="4">
    <source>
        <dbReference type="EMBL" id="MEZ7514063.1"/>
    </source>
</evidence>
<comment type="caution">
    <text evidence="4">The sequence shown here is derived from an EMBL/GenBank/DDBJ whole genome shotgun (WGS) entry which is preliminary data.</text>
</comment>
<feature type="signal peptide" evidence="2">
    <location>
        <begin position="1"/>
        <end position="19"/>
    </location>
</feature>
<sequence length="169" mass="18065">MKRIILTVAAVLAFGFANAQDGQFKAGVHVGLPMGDIKDVTSVNLGADVAYLWNVADEFKVGVTTGYTSYSGKDVTFSDGFNSFTLKSEAVGFIPVAATAQYSLADNLFLGADLGYGIYTGKGDSDGGVYYQPKFGYQNEKIELYAGYKGISVDGVDFSSLNLGFNYKF</sequence>
<feature type="domain" description="Outer membrane protein beta-barrel" evidence="3">
    <location>
        <begin position="8"/>
        <end position="169"/>
    </location>
</feature>
<protein>
    <submittedName>
        <fullName evidence="4">Outer membrane beta-barrel protein</fullName>
    </submittedName>
</protein>
<dbReference type="EMBL" id="JASMRN010000002">
    <property type="protein sequence ID" value="MEZ7514063.1"/>
    <property type="molecule type" value="Genomic_DNA"/>
</dbReference>
<proteinExistence type="predicted"/>
<dbReference type="RefSeq" id="WP_371567566.1">
    <property type="nucleotide sequence ID" value="NZ_JASMRN010000002.1"/>
</dbReference>
<dbReference type="SUPFAM" id="SSF56925">
    <property type="entry name" value="OMPA-like"/>
    <property type="match status" value="1"/>
</dbReference>
<evidence type="ECO:0000256" key="2">
    <source>
        <dbReference type="SAM" id="SignalP"/>
    </source>
</evidence>
<keyword evidence="1 2" id="KW-0732">Signal</keyword>
<name>A0ABV4K8T1_9FLAO</name>
<evidence type="ECO:0000259" key="3">
    <source>
        <dbReference type="Pfam" id="PF13505"/>
    </source>
</evidence>
<gene>
    <name evidence="4" type="ORF">QO192_02075</name>
</gene>
<accession>A0ABV4K8T1</accession>
<feature type="chain" id="PRO_5045060753" evidence="2">
    <location>
        <begin position="20"/>
        <end position="169"/>
    </location>
</feature>
<evidence type="ECO:0000256" key="1">
    <source>
        <dbReference type="ARBA" id="ARBA00022729"/>
    </source>
</evidence>